<organism evidence="4 5">
    <name type="scientific">Winogradskyella flava</name>
    <dbReference type="NCBI Taxonomy" id="1884876"/>
    <lineage>
        <taxon>Bacteria</taxon>
        <taxon>Pseudomonadati</taxon>
        <taxon>Bacteroidota</taxon>
        <taxon>Flavobacteriia</taxon>
        <taxon>Flavobacteriales</taxon>
        <taxon>Flavobacteriaceae</taxon>
        <taxon>Winogradskyella</taxon>
    </lineage>
</organism>
<dbReference type="InterPro" id="IPR037359">
    <property type="entry name" value="NST/OST"/>
</dbReference>
<evidence type="ECO:0000313" key="5">
    <source>
        <dbReference type="Proteomes" id="UP000533900"/>
    </source>
</evidence>
<dbReference type="SUPFAM" id="SSF52540">
    <property type="entry name" value="P-loop containing nucleoside triphosphate hydrolases"/>
    <property type="match status" value="1"/>
</dbReference>
<dbReference type="PANTHER" id="PTHR10605:SF56">
    <property type="entry name" value="BIFUNCTIONAL HEPARAN SULFATE N-DEACETYLASE_N-SULFOTRANSFERASE"/>
    <property type="match status" value="1"/>
</dbReference>
<keyword evidence="5" id="KW-1185">Reference proteome</keyword>
<evidence type="ECO:0000313" key="4">
    <source>
        <dbReference type="EMBL" id="MBC2844482.1"/>
    </source>
</evidence>
<dbReference type="Pfam" id="PF00685">
    <property type="entry name" value="Sulfotransfer_1"/>
    <property type="match status" value="1"/>
</dbReference>
<proteinExistence type="predicted"/>
<reference evidence="4" key="1">
    <citation type="submission" date="2020-08" db="EMBL/GenBank/DDBJ databases">
        <title>Winogradskyella ouciana sp. nov., isolated from the hadal seawater of the Mariana Trench.</title>
        <authorList>
            <person name="He X."/>
        </authorList>
    </citation>
    <scope>NUCLEOTIDE SEQUENCE [LARGE SCALE GENOMIC DNA]</scope>
    <source>
        <strain evidence="4">KCTC 52348</strain>
    </source>
</reference>
<dbReference type="GO" id="GO:0008146">
    <property type="term" value="F:sulfotransferase activity"/>
    <property type="evidence" value="ECO:0007669"/>
    <property type="project" value="InterPro"/>
</dbReference>
<evidence type="ECO:0000256" key="2">
    <source>
        <dbReference type="ARBA" id="ARBA00023180"/>
    </source>
</evidence>
<name>A0A842IML0_9FLAO</name>
<gene>
    <name evidence="4" type="ORF">H7F21_05205</name>
</gene>
<evidence type="ECO:0000259" key="3">
    <source>
        <dbReference type="Pfam" id="PF00685"/>
    </source>
</evidence>
<dbReference type="PANTHER" id="PTHR10605">
    <property type="entry name" value="HEPARAN SULFATE SULFOTRANSFERASE"/>
    <property type="match status" value="1"/>
</dbReference>
<dbReference type="Gene3D" id="3.40.50.300">
    <property type="entry name" value="P-loop containing nucleotide triphosphate hydrolases"/>
    <property type="match status" value="1"/>
</dbReference>
<protein>
    <submittedName>
        <fullName evidence="4">Sulfotransferase domain-containing protein</fullName>
    </submittedName>
</protein>
<dbReference type="EMBL" id="JACLCP010000001">
    <property type="protein sequence ID" value="MBC2844482.1"/>
    <property type="molecule type" value="Genomic_DNA"/>
</dbReference>
<keyword evidence="1 4" id="KW-0808">Transferase</keyword>
<evidence type="ECO:0000256" key="1">
    <source>
        <dbReference type="ARBA" id="ARBA00022679"/>
    </source>
</evidence>
<accession>A0A842IML0</accession>
<dbReference type="InterPro" id="IPR027417">
    <property type="entry name" value="P-loop_NTPase"/>
</dbReference>
<feature type="domain" description="Sulfotransferase" evidence="3">
    <location>
        <begin position="6"/>
        <end position="258"/>
    </location>
</feature>
<sequence length="276" mass="33079">MKGRLPDFMIIGAMKSGTTSLHDYLGKHPQIFTSKVKEIHYFANDKYQKYDLEWYKNHFISEKKIVGTSPQNYTKCHNKYYQDIPERIKKHIPDIKLIYILRDPIERYKSHILENYYGEPKKDMVYNIQTNQYEKTGLYHYQLQEYLKYFDLSQIHILTLEDLRDNRLVTLNKVFTFLGVQNIEDERLFDFVSNDHRAKALPYNVISTIPYRALHKFSPNFAKKIVSSELLRKIIFKKGKKRHLKPQEIERLKVVYSEDKKALEQLTGLSFDKWNL</sequence>
<keyword evidence="2" id="KW-0325">Glycoprotein</keyword>
<dbReference type="AlphaFoldDB" id="A0A842IML0"/>
<comment type="caution">
    <text evidence="4">The sequence shown here is derived from an EMBL/GenBank/DDBJ whole genome shotgun (WGS) entry which is preliminary data.</text>
</comment>
<dbReference type="InterPro" id="IPR000863">
    <property type="entry name" value="Sulfotransferase_dom"/>
</dbReference>
<dbReference type="Proteomes" id="UP000533900">
    <property type="component" value="Unassembled WGS sequence"/>
</dbReference>
<dbReference type="RefSeq" id="WP_185788151.1">
    <property type="nucleotide sequence ID" value="NZ_JACLCP010000001.1"/>
</dbReference>